<feature type="repeat" description="ARM" evidence="2">
    <location>
        <begin position="263"/>
        <end position="305"/>
    </location>
</feature>
<evidence type="ECO:0000313" key="5">
    <source>
        <dbReference type="EMBL" id="TPX73442.1"/>
    </source>
</evidence>
<dbReference type="Gene3D" id="1.25.10.10">
    <property type="entry name" value="Leucine-rich Repeat Variant"/>
    <property type="match status" value="2"/>
</dbReference>
<evidence type="ECO:0000313" key="6">
    <source>
        <dbReference type="Proteomes" id="UP000320333"/>
    </source>
</evidence>
<evidence type="ECO:0000256" key="3">
    <source>
        <dbReference type="SAM" id="MobiDB-lite"/>
    </source>
</evidence>
<dbReference type="InterPro" id="IPR052441">
    <property type="entry name" value="Armadillo-Ser/Thr_Kinase"/>
</dbReference>
<organism evidence="5 6">
    <name type="scientific">Chytriomyces confervae</name>
    <dbReference type="NCBI Taxonomy" id="246404"/>
    <lineage>
        <taxon>Eukaryota</taxon>
        <taxon>Fungi</taxon>
        <taxon>Fungi incertae sedis</taxon>
        <taxon>Chytridiomycota</taxon>
        <taxon>Chytridiomycota incertae sedis</taxon>
        <taxon>Chytridiomycetes</taxon>
        <taxon>Chytridiales</taxon>
        <taxon>Chytriomycetaceae</taxon>
        <taxon>Chytriomyces</taxon>
    </lineage>
</organism>
<keyword evidence="6" id="KW-1185">Reference proteome</keyword>
<dbReference type="InterPro" id="IPR016024">
    <property type="entry name" value="ARM-type_fold"/>
</dbReference>
<dbReference type="PROSITE" id="PS50176">
    <property type="entry name" value="ARM_REPEAT"/>
    <property type="match status" value="3"/>
</dbReference>
<name>A0A507FBD1_9FUNG</name>
<dbReference type="Pfam" id="PF00514">
    <property type="entry name" value="Arm"/>
    <property type="match status" value="2"/>
</dbReference>
<reference evidence="5 6" key="1">
    <citation type="journal article" date="2019" name="Sci. Rep.">
        <title>Comparative genomics of chytrid fungi reveal insights into the obligate biotrophic and pathogenic lifestyle of Synchytrium endobioticum.</title>
        <authorList>
            <person name="van de Vossenberg B.T.L.H."/>
            <person name="Warris S."/>
            <person name="Nguyen H.D.T."/>
            <person name="van Gent-Pelzer M.P.E."/>
            <person name="Joly D.L."/>
            <person name="van de Geest H.C."/>
            <person name="Bonants P.J.M."/>
            <person name="Smith D.S."/>
            <person name="Levesque C.A."/>
            <person name="van der Lee T.A.J."/>
        </authorList>
    </citation>
    <scope>NUCLEOTIDE SEQUENCE [LARGE SCALE GENOMIC DNA]</scope>
    <source>
        <strain evidence="5 6">CBS 675.73</strain>
    </source>
</reference>
<accession>A0A507FBD1</accession>
<dbReference type="SUPFAM" id="SSF48371">
    <property type="entry name" value="ARM repeat"/>
    <property type="match status" value="2"/>
</dbReference>
<feature type="repeat" description="ARM" evidence="2">
    <location>
        <begin position="140"/>
        <end position="182"/>
    </location>
</feature>
<keyword evidence="1" id="KW-0677">Repeat</keyword>
<feature type="region of interest" description="Disordered" evidence="3">
    <location>
        <begin position="722"/>
        <end position="748"/>
    </location>
</feature>
<proteinExistence type="predicted"/>
<gene>
    <name evidence="5" type="ORF">CcCBS67573_g05291</name>
</gene>
<dbReference type="Proteomes" id="UP000320333">
    <property type="component" value="Unassembled WGS sequence"/>
</dbReference>
<feature type="domain" description="EDR1/CTR1/ARMC3-like peptidase-like" evidence="4">
    <location>
        <begin position="543"/>
        <end position="706"/>
    </location>
</feature>
<protein>
    <recommendedName>
        <fullName evidence="4">EDR1/CTR1/ARMC3-like peptidase-like domain-containing protein</fullName>
    </recommendedName>
</protein>
<dbReference type="STRING" id="246404.A0A507FBD1"/>
<evidence type="ECO:0000256" key="1">
    <source>
        <dbReference type="ARBA" id="ARBA00022737"/>
    </source>
</evidence>
<dbReference type="Pfam" id="PF14381">
    <property type="entry name" value="EDR1_CTR1_ARMC3_pept"/>
    <property type="match status" value="1"/>
</dbReference>
<dbReference type="InterPro" id="IPR055164">
    <property type="entry name" value="EDR1/CTR1/ARMC3-like_pept-like"/>
</dbReference>
<evidence type="ECO:0000259" key="4">
    <source>
        <dbReference type="Pfam" id="PF14381"/>
    </source>
</evidence>
<sequence length="811" mass="87947">MAVSQCDPPAAFGISDVRTLILLLQSPDQVVCLQALDSLIKFAEKGSKYRVQLLNSNILKPLLNLTTSKDMAIKKATVACIAASTELAEIHAEMRKKELLETLVSLLAVEEPPEVQDEAAFAISNLAKDFALKSEIRKAGGIKALVKLLPVHDPDVKKNTALALSSLLEDFTNRSEIRYVNGLAPLLELLGAEFPEIQENTLMSLILCAEDQSNRVEIRRANGIKRLIDMLGQDVPELHQWTLLCLSKCLEDSETVNIFPEIGGLPPVMKMLSSEDVRAKRNASLVLSKVARNDRNQNFIREAGALQVLISNLNHPDPGTVSHAALALGALAKTEINQLELNKAGAVEIFIKLLAHEDVDICRQSAFALSSLCLNIKTRNKIKAQEAIGGVLRLLTLEDSQTLVNACDCIANLAEDTPNRIDAVKFGGVSSLLSALNKADTSVQASACLALARCMQEGEARLSLAKEKKNESIARLIALVLSKEVTVARNAAYALSNASQHELNASLFCQMGAIEALLALGKDATKSSQKFSHDALDKLLNYNLAAKYWLRNELSAANIIKSGFYDIGSAGANLDAIKSLASLAQLSEIPADKRREVLVLDFDRDQKLSQICQAVATSLDGLSSRQQLRQIAAIVSNVMGGPVEPGALSEFAFKFKMTELKMKAGSNVIPIGQVYMGTFYHRALLFKAICDKIGLGPCQLIRGDYNRAWNIVDIRKQKLSSRGRANSAVPPRNLPPSRDMPVGSNGTSYAAGGLASSSTVPPLIGFLPSNWTPPSEPEEFPAEATIVDLMFEPGRLMEISSQEANFYRSPS</sequence>
<dbReference type="AlphaFoldDB" id="A0A507FBD1"/>
<dbReference type="PANTHER" id="PTHR46618">
    <property type="entry name" value="ARMADILLO REPEAT-CONTAINING PROTEIN 3"/>
    <property type="match status" value="1"/>
</dbReference>
<dbReference type="OrthoDB" id="7537227at2759"/>
<comment type="caution">
    <text evidence="5">The sequence shown here is derived from an EMBL/GenBank/DDBJ whole genome shotgun (WGS) entry which is preliminary data.</text>
</comment>
<dbReference type="InterPro" id="IPR011989">
    <property type="entry name" value="ARM-like"/>
</dbReference>
<dbReference type="SMART" id="SM00185">
    <property type="entry name" value="ARM"/>
    <property type="match status" value="10"/>
</dbReference>
<dbReference type="EMBL" id="QEAP01000185">
    <property type="protein sequence ID" value="TPX73442.1"/>
    <property type="molecule type" value="Genomic_DNA"/>
</dbReference>
<dbReference type="InterPro" id="IPR000225">
    <property type="entry name" value="Armadillo"/>
</dbReference>
<feature type="repeat" description="ARM" evidence="2">
    <location>
        <begin position="98"/>
        <end position="141"/>
    </location>
</feature>
<dbReference type="PANTHER" id="PTHR46618:SF1">
    <property type="entry name" value="ARMADILLO REPEAT-CONTAINING PROTEIN 3"/>
    <property type="match status" value="1"/>
</dbReference>
<evidence type="ECO:0000256" key="2">
    <source>
        <dbReference type="PROSITE-ProRule" id="PRU00259"/>
    </source>
</evidence>